<gene>
    <name evidence="1" type="ORF">F7231_19225</name>
</gene>
<accession>A0ABX0QQ74</accession>
<protein>
    <submittedName>
        <fullName evidence="1">DUF4249 domain-containing protein</fullName>
    </submittedName>
</protein>
<dbReference type="InterPro" id="IPR025345">
    <property type="entry name" value="DUF4249"/>
</dbReference>
<organism evidence="1 2">
    <name type="scientific">Fibrivirga algicola</name>
    <dbReference type="NCBI Taxonomy" id="2950420"/>
    <lineage>
        <taxon>Bacteria</taxon>
        <taxon>Pseudomonadati</taxon>
        <taxon>Bacteroidota</taxon>
        <taxon>Cytophagia</taxon>
        <taxon>Cytophagales</taxon>
        <taxon>Spirosomataceae</taxon>
        <taxon>Fibrivirga</taxon>
    </lineage>
</organism>
<dbReference type="EMBL" id="WAEL01000007">
    <property type="protein sequence ID" value="NID12314.1"/>
    <property type="molecule type" value="Genomic_DNA"/>
</dbReference>
<reference evidence="2" key="1">
    <citation type="submission" date="2019-09" db="EMBL/GenBank/DDBJ databases">
        <authorList>
            <person name="Jung D.-H."/>
        </authorList>
    </citation>
    <scope>NUCLEOTIDE SEQUENCE [LARGE SCALE GENOMIC DNA]</scope>
    <source>
        <strain evidence="2">JA-25</strain>
    </source>
</reference>
<reference evidence="2" key="2">
    <citation type="submission" date="2023-07" db="EMBL/GenBank/DDBJ databases">
        <authorList>
            <person name="Jung D.-H."/>
        </authorList>
    </citation>
    <scope>NUCLEOTIDE SEQUENCE [LARGE SCALE GENOMIC DNA]</scope>
    <source>
        <strain evidence="2">JA-25</strain>
    </source>
</reference>
<proteinExistence type="predicted"/>
<sequence>MNRIVLRLFTHLLIYGLIASCVTPYQSEPKSLTNSALIVDGYITDQPGPHQVTLSFSTDYTVTSLNFVVPGASVGVTDDLGNRQGFIEIGRGVYRTPASFQGQPGRTYKLTIALPDGRRYESKPEKIKAVPAIDRIYDEYTEKPIAGIATLDKGFNIYLDTKDPATTGDYYRWIWTHFEPLVICDIRTTTVATTAVEYGYNCCESCWEIARCAGINCNNATSDEQINGKSISRQFLLRAPYTSTSGYYVEVEQLSLSREAYAYYKNIENLTSSNGGIFDVAPVPLRGNVVCVSNPAEQVYGYFSASGAQKVPYVVDRTKGKGAPNFVFLPPAPPQPPLPPCAACRESDSRTRVKPRWWPF</sequence>
<dbReference type="Proteomes" id="UP000606008">
    <property type="component" value="Unassembled WGS sequence"/>
</dbReference>
<dbReference type="RefSeq" id="WP_166693164.1">
    <property type="nucleotide sequence ID" value="NZ_WAEL01000007.1"/>
</dbReference>
<keyword evidence="2" id="KW-1185">Reference proteome</keyword>
<dbReference type="Pfam" id="PF14054">
    <property type="entry name" value="DUF4249"/>
    <property type="match status" value="1"/>
</dbReference>
<dbReference type="PROSITE" id="PS51257">
    <property type="entry name" value="PROKAR_LIPOPROTEIN"/>
    <property type="match status" value="1"/>
</dbReference>
<evidence type="ECO:0000313" key="2">
    <source>
        <dbReference type="Proteomes" id="UP000606008"/>
    </source>
</evidence>
<comment type="caution">
    <text evidence="1">The sequence shown here is derived from an EMBL/GenBank/DDBJ whole genome shotgun (WGS) entry which is preliminary data.</text>
</comment>
<evidence type="ECO:0000313" key="1">
    <source>
        <dbReference type="EMBL" id="NID12314.1"/>
    </source>
</evidence>
<name>A0ABX0QQ74_9BACT</name>